<accession>A0A2T0JNF8</accession>
<keyword evidence="3" id="KW-1185">Reference proteome</keyword>
<proteinExistence type="predicted"/>
<evidence type="ECO:0000313" key="3">
    <source>
        <dbReference type="Proteomes" id="UP000239415"/>
    </source>
</evidence>
<dbReference type="Pfam" id="PF13424">
    <property type="entry name" value="TPR_12"/>
    <property type="match status" value="1"/>
</dbReference>
<feature type="domain" description="Orc1-like AAA ATPase" evidence="1">
    <location>
        <begin position="71"/>
        <end position="197"/>
    </location>
</feature>
<evidence type="ECO:0000313" key="2">
    <source>
        <dbReference type="EMBL" id="PRX09141.1"/>
    </source>
</evidence>
<dbReference type="Pfam" id="PF13191">
    <property type="entry name" value="AAA_16"/>
    <property type="match status" value="1"/>
</dbReference>
<dbReference type="RefSeq" id="WP_146169605.1">
    <property type="nucleotide sequence ID" value="NZ_BOMO01000145.1"/>
</dbReference>
<reference evidence="2 3" key="1">
    <citation type="submission" date="2018-03" db="EMBL/GenBank/DDBJ databases">
        <title>Genomic Encyclopedia of Archaeal and Bacterial Type Strains, Phase II (KMG-II): from individual species to whole genera.</title>
        <authorList>
            <person name="Goeker M."/>
        </authorList>
    </citation>
    <scope>NUCLEOTIDE SEQUENCE [LARGE SCALE GENOMIC DNA]</scope>
    <source>
        <strain evidence="2 3">DSM 43146</strain>
    </source>
</reference>
<dbReference type="InterPro" id="IPR019734">
    <property type="entry name" value="TPR_rpt"/>
</dbReference>
<dbReference type="AlphaFoldDB" id="A0A2T0JNF8"/>
<dbReference type="InterPro" id="IPR011990">
    <property type="entry name" value="TPR-like_helical_dom_sf"/>
</dbReference>
<dbReference type="Proteomes" id="UP000239415">
    <property type="component" value="Unassembled WGS sequence"/>
</dbReference>
<dbReference type="SMART" id="SM00028">
    <property type="entry name" value="TPR"/>
    <property type="match status" value="5"/>
</dbReference>
<dbReference type="Gene3D" id="3.40.50.300">
    <property type="entry name" value="P-loop containing nucleotide triphosphate hydrolases"/>
    <property type="match status" value="1"/>
</dbReference>
<dbReference type="PANTHER" id="PTHR47691">
    <property type="entry name" value="REGULATOR-RELATED"/>
    <property type="match status" value="1"/>
</dbReference>
<dbReference type="InterPro" id="IPR041664">
    <property type="entry name" value="AAA_16"/>
</dbReference>
<comment type="caution">
    <text evidence="2">The sequence shown here is derived from an EMBL/GenBank/DDBJ whole genome shotgun (WGS) entry which is preliminary data.</text>
</comment>
<protein>
    <submittedName>
        <fullName evidence="2">Tetratricopeptide repeat protein</fullName>
    </submittedName>
</protein>
<dbReference type="EMBL" id="PVMZ01000037">
    <property type="protein sequence ID" value="PRX09141.1"/>
    <property type="molecule type" value="Genomic_DNA"/>
</dbReference>
<gene>
    <name evidence="2" type="ORF">CLV67_1376</name>
</gene>
<dbReference type="Gene3D" id="1.25.40.10">
    <property type="entry name" value="Tetratricopeptide repeat domain"/>
    <property type="match status" value="3"/>
</dbReference>
<dbReference type="OrthoDB" id="4349880at2"/>
<sequence>MALWMGVLSKVAQLLPETIGSALDAFLDVGDKLGSIVAALVAVSTVVKPVRAAIPALGTSVRATTDSGPHLVDRADNRAQLHRALRSQRTRVIVVSGDEGVGKTQLVNRVLWESKLRLTVHPHEVTTTYHPSVHTLLRDLDAGGDDSGSWGPPFDESTLGRLEKTLTRYRRQRAIIVLDNAEQLLDQDCHVVDLALDEAFQAVATARCHRVKIILVTKVQPRSAGTHEKWLPRKPIKVLGLPFDFFKAIALERPGNAHRMAASLGDDQLRRLWRNLGRQLRLAEVFDAIADPAKGVPASELEQKVHAWVQDDDTVTHIRERLLDQLLTALNPAGKRVYEALAAFACPADADEITAVVNNVKAEKVDPGDIQDELDRLSRHVVRCVDGRYFLPHEEALRALRCGDDTAPDEAARIRWLLLYAADQLKNRRQRLRQAPHIDPVAFFPEVDAHLRAGSYGTAYRTIRAIDRGADTGRPDQRLHERREQVAERIRLDLRPRNYLVLGYLSHRAGDLSRAETHFRSVLELGGGIASIEAKARLHLGWISWSRGAADSAGEAFTQARDLAPEDPVVQASAWQGLARCARRRARFGDAVTAMQMAYDATEELSPQRVSVAGRLARLYLDTQQTDAAQRVVDEARALAERHRDDALRAISLDALADVRFAQGRDDDALSCARQALELALRNHDAFTALQARLTICTVRLRKQQWHRARREATLAERYRDTERSLMATALRAVALHRMKRRTEARQAFDRVFFSAKLRIEQDPNDAAAWELAGLALCGLSLQPGGPSIDAAVEAFGALRQNGQVPAEGHARYLAFLVATMAGPRTDRARLQPVLSSLIPDSVLPPVR</sequence>
<dbReference type="SUPFAM" id="SSF52540">
    <property type="entry name" value="P-loop containing nucleoside triphosphate hydrolases"/>
    <property type="match status" value="1"/>
</dbReference>
<evidence type="ECO:0000259" key="1">
    <source>
        <dbReference type="Pfam" id="PF13191"/>
    </source>
</evidence>
<dbReference type="PANTHER" id="PTHR47691:SF3">
    <property type="entry name" value="HTH-TYPE TRANSCRIPTIONAL REGULATOR RV0890C-RELATED"/>
    <property type="match status" value="1"/>
</dbReference>
<dbReference type="InterPro" id="IPR027417">
    <property type="entry name" value="P-loop_NTPase"/>
</dbReference>
<dbReference type="CDD" id="cd00882">
    <property type="entry name" value="Ras_like_GTPase"/>
    <property type="match status" value="1"/>
</dbReference>
<dbReference type="SUPFAM" id="SSF48452">
    <property type="entry name" value="TPR-like"/>
    <property type="match status" value="1"/>
</dbReference>
<organism evidence="2 3">
    <name type="scientific">Actinoplanes italicus</name>
    <dbReference type="NCBI Taxonomy" id="113567"/>
    <lineage>
        <taxon>Bacteria</taxon>
        <taxon>Bacillati</taxon>
        <taxon>Actinomycetota</taxon>
        <taxon>Actinomycetes</taxon>
        <taxon>Micromonosporales</taxon>
        <taxon>Micromonosporaceae</taxon>
        <taxon>Actinoplanes</taxon>
    </lineage>
</organism>
<name>A0A2T0JNF8_9ACTN</name>